<evidence type="ECO:0000256" key="2">
    <source>
        <dbReference type="ARBA" id="ARBA00008016"/>
    </source>
</evidence>
<dbReference type="PANTHER" id="PTHR32182:SF0">
    <property type="entry name" value="DNA REPLICATION AND REPAIR PROTEIN RECF"/>
    <property type="match status" value="1"/>
</dbReference>
<dbReference type="InterPro" id="IPR027417">
    <property type="entry name" value="P-loop_NTPase"/>
</dbReference>
<keyword evidence="8 9" id="KW-0238">DNA-binding</keyword>
<keyword evidence="6 9" id="KW-0547">Nucleotide-binding</keyword>
<dbReference type="NCBIfam" id="TIGR00611">
    <property type="entry name" value="recf"/>
    <property type="match status" value="1"/>
</dbReference>
<sequence length="369" mass="41532">MKLDLVRLQDFRNLTSVSLTPSPSVNLVVGQNGSGKSSLLEGLHFLGFGRSFRTNKHRNVIQHDKKAFHVFGQGLDGQGRLRKLGVSRGNDDSITVNIDGEHSHRVAALVSQIPMQIFTPQSSDIIIGSPSLRRKHLDWGVFHVEHGFAMASGHYRRCLSHKNALLKSGSKGSGWQQQDNYWTEQLISSGKTITDYRIQFLNAIQPYLSQNLSQFLPEFCVEISYHRGWDKEASLEESIQQKAEKDQRFGFLSVGPHKADLKIKADGHDAAERLSRGQMRMLIAALQLAQAQYLNSKHQKDCVFLLDDVGAELDAGKREVFVDELLACSAQVFVTAIEQQQVPFIKKYNDYKLFHVEHGHVEEENDPNG</sequence>
<evidence type="ECO:0000256" key="5">
    <source>
        <dbReference type="ARBA" id="ARBA00022705"/>
    </source>
</evidence>
<evidence type="ECO:0000256" key="4">
    <source>
        <dbReference type="ARBA" id="ARBA00022490"/>
    </source>
</evidence>
<evidence type="ECO:0000256" key="10">
    <source>
        <dbReference type="RuleBase" id="RU000578"/>
    </source>
</evidence>
<dbReference type="Proteomes" id="UP001520878">
    <property type="component" value="Unassembled WGS sequence"/>
</dbReference>
<evidence type="ECO:0000313" key="12">
    <source>
        <dbReference type="EMBL" id="MCC2616922.1"/>
    </source>
</evidence>
<feature type="domain" description="RecF/RecN/SMC N-terminal" evidence="11">
    <location>
        <begin position="4"/>
        <end position="347"/>
    </location>
</feature>
<comment type="similarity">
    <text evidence="2 9 10">Belongs to the RecF family.</text>
</comment>
<dbReference type="Gene3D" id="1.20.1050.90">
    <property type="entry name" value="RecF/RecN/SMC, N-terminal domain"/>
    <property type="match status" value="1"/>
</dbReference>
<name>A0ABS8G8L4_9ALTE</name>
<evidence type="ECO:0000256" key="1">
    <source>
        <dbReference type="ARBA" id="ARBA00004496"/>
    </source>
</evidence>
<dbReference type="InterPro" id="IPR018078">
    <property type="entry name" value="DNA-binding_RecF_CS"/>
</dbReference>
<keyword evidence="7 9" id="KW-0067">ATP-binding</keyword>
<dbReference type="EMBL" id="JAJEWP010000003">
    <property type="protein sequence ID" value="MCC2616922.1"/>
    <property type="molecule type" value="Genomic_DNA"/>
</dbReference>
<keyword evidence="9 10" id="KW-0227">DNA damage</keyword>
<keyword evidence="9 10" id="KW-0742">SOS response</keyword>
<comment type="caution">
    <text evidence="12">The sequence shown here is derived from an EMBL/GenBank/DDBJ whole genome shotgun (WGS) entry which is preliminary data.</text>
</comment>
<dbReference type="PANTHER" id="PTHR32182">
    <property type="entry name" value="DNA REPLICATION AND REPAIR PROTEIN RECF"/>
    <property type="match status" value="1"/>
</dbReference>
<proteinExistence type="inferred from homology"/>
<evidence type="ECO:0000256" key="3">
    <source>
        <dbReference type="ARBA" id="ARBA00020170"/>
    </source>
</evidence>
<evidence type="ECO:0000259" key="11">
    <source>
        <dbReference type="Pfam" id="PF02463"/>
    </source>
</evidence>
<dbReference type="Gene3D" id="3.40.50.300">
    <property type="entry name" value="P-loop containing nucleotide triphosphate hydrolases"/>
    <property type="match status" value="1"/>
</dbReference>
<evidence type="ECO:0000256" key="6">
    <source>
        <dbReference type="ARBA" id="ARBA00022741"/>
    </source>
</evidence>
<keyword evidence="4 9" id="KW-0963">Cytoplasm</keyword>
<dbReference type="InterPro" id="IPR042174">
    <property type="entry name" value="RecF_2"/>
</dbReference>
<protein>
    <recommendedName>
        <fullName evidence="3 9">DNA replication and repair protein RecF</fullName>
    </recommendedName>
</protein>
<comment type="subcellular location">
    <subcellularLocation>
        <location evidence="1 9 10">Cytoplasm</location>
    </subcellularLocation>
</comment>
<evidence type="ECO:0000256" key="7">
    <source>
        <dbReference type="ARBA" id="ARBA00022840"/>
    </source>
</evidence>
<accession>A0ABS8G8L4</accession>
<dbReference type="PROSITE" id="PS00618">
    <property type="entry name" value="RECF_2"/>
    <property type="match status" value="1"/>
</dbReference>
<keyword evidence="5 9" id="KW-0235">DNA replication</keyword>
<reference evidence="12 13" key="1">
    <citation type="submission" date="2021-10" db="EMBL/GenBank/DDBJ databases">
        <title>Draft genome of Aestuariibacter halophilus JC2043.</title>
        <authorList>
            <person name="Emsley S.A."/>
            <person name="Pfannmuller K.M."/>
            <person name="Ushijima B."/>
            <person name="Saw J.H."/>
            <person name="Videau P."/>
        </authorList>
    </citation>
    <scope>NUCLEOTIDE SEQUENCE [LARGE SCALE GENOMIC DNA]</scope>
    <source>
        <strain evidence="12 13">JC2043</strain>
    </source>
</reference>
<dbReference type="InterPro" id="IPR003395">
    <property type="entry name" value="RecF/RecN/SMC_N"/>
</dbReference>
<organism evidence="12 13">
    <name type="scientific">Fluctibacter halophilus</name>
    <dbReference type="NCBI Taxonomy" id="226011"/>
    <lineage>
        <taxon>Bacteria</taxon>
        <taxon>Pseudomonadati</taxon>
        <taxon>Pseudomonadota</taxon>
        <taxon>Gammaproteobacteria</taxon>
        <taxon>Alteromonadales</taxon>
        <taxon>Alteromonadaceae</taxon>
        <taxon>Fluctibacter</taxon>
    </lineage>
</organism>
<dbReference type="RefSeq" id="WP_229160746.1">
    <property type="nucleotide sequence ID" value="NZ_JAJEWP010000003.1"/>
</dbReference>
<comment type="function">
    <text evidence="9 10">The RecF protein is involved in DNA metabolism; it is required for DNA replication and normal SOS inducibility. RecF binds preferentially to single-stranded, linear DNA. It also seems to bind ATP.</text>
</comment>
<dbReference type="InterPro" id="IPR001238">
    <property type="entry name" value="DNA-binding_RecF"/>
</dbReference>
<dbReference type="Pfam" id="PF02463">
    <property type="entry name" value="SMC_N"/>
    <property type="match status" value="1"/>
</dbReference>
<evidence type="ECO:0000313" key="13">
    <source>
        <dbReference type="Proteomes" id="UP001520878"/>
    </source>
</evidence>
<keyword evidence="13" id="KW-1185">Reference proteome</keyword>
<gene>
    <name evidence="9 12" type="primary">recF</name>
    <name evidence="12" type="ORF">LJ739_11785</name>
</gene>
<evidence type="ECO:0000256" key="8">
    <source>
        <dbReference type="ARBA" id="ARBA00023125"/>
    </source>
</evidence>
<dbReference type="SUPFAM" id="SSF52540">
    <property type="entry name" value="P-loop containing nucleoside triphosphate hydrolases"/>
    <property type="match status" value="1"/>
</dbReference>
<feature type="binding site" evidence="9">
    <location>
        <begin position="30"/>
        <end position="37"/>
    </location>
    <ligand>
        <name>ATP</name>
        <dbReference type="ChEBI" id="CHEBI:30616"/>
    </ligand>
</feature>
<evidence type="ECO:0000256" key="9">
    <source>
        <dbReference type="HAMAP-Rule" id="MF_00365"/>
    </source>
</evidence>
<keyword evidence="9 10" id="KW-0234">DNA repair</keyword>
<dbReference type="HAMAP" id="MF_00365">
    <property type="entry name" value="RecF"/>
    <property type="match status" value="1"/>
</dbReference>